<keyword evidence="2" id="KW-1185">Reference proteome</keyword>
<reference evidence="1 2" key="1">
    <citation type="journal article" date="2024" name="G3 (Bethesda)">
        <title>Genome assembly of Hibiscus sabdariffa L. provides insights into metabolisms of medicinal natural products.</title>
        <authorList>
            <person name="Kim T."/>
        </authorList>
    </citation>
    <scope>NUCLEOTIDE SEQUENCE [LARGE SCALE GENOMIC DNA]</scope>
    <source>
        <strain evidence="1">TK-2024</strain>
        <tissue evidence="1">Old leaves</tissue>
    </source>
</reference>
<evidence type="ECO:0000313" key="2">
    <source>
        <dbReference type="Proteomes" id="UP001472677"/>
    </source>
</evidence>
<organism evidence="1 2">
    <name type="scientific">Hibiscus sabdariffa</name>
    <name type="common">roselle</name>
    <dbReference type="NCBI Taxonomy" id="183260"/>
    <lineage>
        <taxon>Eukaryota</taxon>
        <taxon>Viridiplantae</taxon>
        <taxon>Streptophyta</taxon>
        <taxon>Embryophyta</taxon>
        <taxon>Tracheophyta</taxon>
        <taxon>Spermatophyta</taxon>
        <taxon>Magnoliopsida</taxon>
        <taxon>eudicotyledons</taxon>
        <taxon>Gunneridae</taxon>
        <taxon>Pentapetalae</taxon>
        <taxon>rosids</taxon>
        <taxon>malvids</taxon>
        <taxon>Malvales</taxon>
        <taxon>Malvaceae</taxon>
        <taxon>Malvoideae</taxon>
        <taxon>Hibiscus</taxon>
    </lineage>
</organism>
<gene>
    <name evidence="1" type="ORF">V6N12_000206</name>
</gene>
<sequence length="121" mass="12805">MIAAAEAPLDLCQLATVTDSQLEKILRCQQLILPTKSLIFDIYQIDVLANKKEELKLSGGTKAAGEVSGGALPNGLKKGKGRGEGPGTHVVAPDVDVDVAMLSALHVKYGGITRKLKKKIK</sequence>
<dbReference type="EMBL" id="JBBPBM010002671">
    <property type="protein sequence ID" value="KAK8475591.1"/>
    <property type="molecule type" value="Genomic_DNA"/>
</dbReference>
<accession>A0ABR1Z7E2</accession>
<name>A0ABR1Z7E2_9ROSI</name>
<comment type="caution">
    <text evidence="1">The sequence shown here is derived from an EMBL/GenBank/DDBJ whole genome shotgun (WGS) entry which is preliminary data.</text>
</comment>
<dbReference type="Proteomes" id="UP001472677">
    <property type="component" value="Unassembled WGS sequence"/>
</dbReference>
<evidence type="ECO:0000313" key="1">
    <source>
        <dbReference type="EMBL" id="KAK8475591.1"/>
    </source>
</evidence>
<protein>
    <submittedName>
        <fullName evidence="1">Uncharacterized protein</fullName>
    </submittedName>
</protein>
<proteinExistence type="predicted"/>